<dbReference type="Proteomes" id="UP000664859">
    <property type="component" value="Unassembled WGS sequence"/>
</dbReference>
<evidence type="ECO:0000256" key="4">
    <source>
        <dbReference type="ARBA" id="ARBA00023125"/>
    </source>
</evidence>
<evidence type="ECO:0000256" key="3">
    <source>
        <dbReference type="ARBA" id="ARBA00023054"/>
    </source>
</evidence>
<keyword evidence="2" id="KW-0805">Transcription regulation</keyword>
<dbReference type="AlphaFoldDB" id="A0A835Z7G7"/>
<evidence type="ECO:0000256" key="7">
    <source>
        <dbReference type="SAM" id="MobiDB-lite"/>
    </source>
</evidence>
<dbReference type="Pfam" id="PF02042">
    <property type="entry name" value="RWP-RK"/>
    <property type="match status" value="1"/>
</dbReference>
<feature type="region of interest" description="Disordered" evidence="7">
    <location>
        <begin position="75"/>
        <end position="140"/>
    </location>
</feature>
<protein>
    <recommendedName>
        <fullName evidence="8">RWP-RK domain-containing protein</fullName>
    </recommendedName>
</protein>
<dbReference type="OrthoDB" id="6270329at2759"/>
<evidence type="ECO:0000313" key="9">
    <source>
        <dbReference type="EMBL" id="KAG5188430.1"/>
    </source>
</evidence>
<evidence type="ECO:0000313" key="10">
    <source>
        <dbReference type="Proteomes" id="UP000664859"/>
    </source>
</evidence>
<dbReference type="InterPro" id="IPR044607">
    <property type="entry name" value="RKD-like"/>
</dbReference>
<dbReference type="GO" id="GO:0003677">
    <property type="term" value="F:DNA binding"/>
    <property type="evidence" value="ECO:0007669"/>
    <property type="project" value="UniProtKB-KW"/>
</dbReference>
<organism evidence="9 10">
    <name type="scientific">Tribonema minus</name>
    <dbReference type="NCBI Taxonomy" id="303371"/>
    <lineage>
        <taxon>Eukaryota</taxon>
        <taxon>Sar</taxon>
        <taxon>Stramenopiles</taxon>
        <taxon>Ochrophyta</taxon>
        <taxon>PX clade</taxon>
        <taxon>Xanthophyceae</taxon>
        <taxon>Tribonematales</taxon>
        <taxon>Tribonemataceae</taxon>
        <taxon>Tribonema</taxon>
    </lineage>
</organism>
<evidence type="ECO:0000256" key="2">
    <source>
        <dbReference type="ARBA" id="ARBA00023015"/>
    </source>
</evidence>
<keyword evidence="6" id="KW-0539">Nucleus</keyword>
<comment type="caution">
    <text evidence="9">The sequence shown here is derived from an EMBL/GenBank/DDBJ whole genome shotgun (WGS) entry which is preliminary data.</text>
</comment>
<dbReference type="PANTHER" id="PTHR46373">
    <property type="entry name" value="PROTEIN RKD4"/>
    <property type="match status" value="1"/>
</dbReference>
<accession>A0A835Z7G7</accession>
<dbReference type="GO" id="GO:0003700">
    <property type="term" value="F:DNA-binding transcription factor activity"/>
    <property type="evidence" value="ECO:0007669"/>
    <property type="project" value="InterPro"/>
</dbReference>
<feature type="region of interest" description="Disordered" evidence="7">
    <location>
        <begin position="36"/>
        <end position="55"/>
    </location>
</feature>
<dbReference type="PANTHER" id="PTHR46373:SF2">
    <property type="entry name" value="RWP-RK DOMAIN-CONTAINING PROTEIN"/>
    <property type="match status" value="1"/>
</dbReference>
<evidence type="ECO:0000259" key="8">
    <source>
        <dbReference type="PROSITE" id="PS51519"/>
    </source>
</evidence>
<feature type="domain" description="RWP-RK" evidence="8">
    <location>
        <begin position="547"/>
        <end position="633"/>
    </location>
</feature>
<keyword evidence="5" id="KW-0804">Transcription</keyword>
<feature type="compositionally biased region" description="Polar residues" evidence="7">
    <location>
        <begin position="36"/>
        <end position="49"/>
    </location>
</feature>
<keyword evidence="4" id="KW-0238">DNA-binding</keyword>
<evidence type="ECO:0000256" key="6">
    <source>
        <dbReference type="ARBA" id="ARBA00023242"/>
    </source>
</evidence>
<feature type="region of interest" description="Disordered" evidence="7">
    <location>
        <begin position="1"/>
        <end position="22"/>
    </location>
</feature>
<evidence type="ECO:0000256" key="5">
    <source>
        <dbReference type="ARBA" id="ARBA00023163"/>
    </source>
</evidence>
<keyword evidence="10" id="KW-1185">Reference proteome</keyword>
<feature type="compositionally biased region" description="Basic and acidic residues" evidence="7">
    <location>
        <begin position="100"/>
        <end position="110"/>
    </location>
</feature>
<feature type="region of interest" description="Disordered" evidence="7">
    <location>
        <begin position="433"/>
        <end position="481"/>
    </location>
</feature>
<dbReference type="EMBL" id="JAFCMP010000069">
    <property type="protein sequence ID" value="KAG5188430.1"/>
    <property type="molecule type" value="Genomic_DNA"/>
</dbReference>
<dbReference type="PROSITE" id="PS51519">
    <property type="entry name" value="RWP_RK"/>
    <property type="match status" value="1"/>
</dbReference>
<feature type="compositionally biased region" description="Low complexity" evidence="7">
    <location>
        <begin position="131"/>
        <end position="140"/>
    </location>
</feature>
<name>A0A835Z7G7_9STRA</name>
<gene>
    <name evidence="9" type="ORF">JKP88DRAFT_287418</name>
</gene>
<comment type="function">
    <text evidence="1">Putative transcription factor.</text>
</comment>
<keyword evidence="3" id="KW-0175">Coiled coil</keyword>
<evidence type="ECO:0000256" key="1">
    <source>
        <dbReference type="ARBA" id="ARBA00004049"/>
    </source>
</evidence>
<reference evidence="9" key="1">
    <citation type="submission" date="2021-02" db="EMBL/GenBank/DDBJ databases">
        <title>First Annotated Genome of the Yellow-green Alga Tribonema minus.</title>
        <authorList>
            <person name="Mahan K.M."/>
        </authorList>
    </citation>
    <scope>NUCLEOTIDE SEQUENCE</scope>
    <source>
        <strain evidence="9">UTEX B ZZ1240</strain>
    </source>
</reference>
<feature type="compositionally biased region" description="Low complexity" evidence="7">
    <location>
        <begin position="448"/>
        <end position="462"/>
    </location>
</feature>
<sequence length="661" mass="68837">MALRITGLTASNSDQHPGQPSALRTALYRSSRSYLPARSSDNFNRSGQSWPAPPLADMREMSAVHSGELQVQFKPGPVPAAVGRSPGAGLQVRQADSEAEPCHMDTDDQAQRGPGTELQHQQHQQRHEQQRQQQWQHQQHQLIQQQQQQWRQQPADAPCWLPRTGAPQQLQGVWGEVKRMELSRSPQGHMNAEPTDSTAPAHVNNQGLSPLASSSKQHYWPVTAAADSEMASSGRSAVGVPLLGSSAHAPQQHWAALPALPYVQQVARSYGIGGDGTQACWPPPPGSACHSYAAPMAVRPGSLSAFAGPESNAVSDGAALVRITPGATHAIPCSSPAPCEVSPGAAASCANAAVAAPLPLAPAFSVPSPVGRSAVSQQQQQWYTGVPTPAAAAAATAAHADSAFRAQPSVGAVLSNFRPAIGSSGASFNSTDGCNGSGSGGGSDSDSDSCGSSSSSDADSSCGSGGGNSGSRAGLTVENAPSSHTQLSATCSLAQTAAAAAAAVRRRAALNLTAALKLAARNATALLGVAARNVAMLSLVEHLAAPPGQGQARHACADWRRSGDADVQQLRTLFHLPITEAALRLGMCVTVLKKRCRQHGIMRWPYRQICAHSKDMERLRVASMKPGLSEYEKSCYMARVQSVRSTLDSIFGGPACATATA</sequence>
<dbReference type="InterPro" id="IPR003035">
    <property type="entry name" value="RWP-RK_dom"/>
</dbReference>
<proteinExistence type="predicted"/>
<feature type="compositionally biased region" description="Polar residues" evidence="7">
    <location>
        <begin position="8"/>
        <end position="18"/>
    </location>
</feature>